<sequence length="540" mass="60595">MFAGAADAGSTDDPKGPCAGCQQEASQRCANCRQVYYCRRECQRGHWKDHKNDCKPFKVEKNSTLGRYLVATRDFKAGDVIMKEEPIVVGPKQLTEPVCLGCYKRVDGSYRCRHCTWPMCGPACEEAPAHKPECTVGKVMGSPIEIQDFNEVNHFYEVVTPLRCLLLKKKSPKKYEELMALESHFNDRKGTHIYTENQKRVVNMLRNYFMLVDFPPEDLDASEASIHNMTGIIDTNAVDIPLPESEIVGIYPTYSMLEHSCTPNTKYRVSSTYQLTLKAAVDIKEGEHLSTIYTHILWGTAARRDLLKSTRFFMCTCRRCADPTELGTNFSALRCNKCPLGFLMSAAPLDPLADWICTSCNATMTADEANDITLQLGEEVEQTLEKGNAKDIENLIEKSSSTVVHPNHFHLFAARHSLLQMLGREASGLNEDVVKKKEELCREFLKTCTAIDPGMCKLASYVGVALYEYHLAVLARTRLGPTDTLVDKVALKTDLDTAKALLQQCIKVLQEELPESPEGQLRLLAEQNLMELNLWESPSV</sequence>
<reference evidence="8" key="1">
    <citation type="submission" date="2025-08" db="UniProtKB">
        <authorList>
            <consortium name="RefSeq"/>
        </authorList>
    </citation>
    <scope>IDENTIFICATION</scope>
    <source>
        <tissue evidence="8">Whole organism</tissue>
    </source>
</reference>
<keyword evidence="2 4" id="KW-0863">Zinc-finger</keyword>
<evidence type="ECO:0000313" key="7">
    <source>
        <dbReference type="Proteomes" id="UP000694843"/>
    </source>
</evidence>
<evidence type="ECO:0000313" key="8">
    <source>
        <dbReference type="RefSeq" id="XP_018019146.1"/>
    </source>
</evidence>
<evidence type="ECO:0000259" key="5">
    <source>
        <dbReference type="PROSITE" id="PS50280"/>
    </source>
</evidence>
<dbReference type="Gene3D" id="6.10.140.2220">
    <property type="match status" value="2"/>
</dbReference>
<dbReference type="GO" id="GO:0008276">
    <property type="term" value="F:protein methyltransferase activity"/>
    <property type="evidence" value="ECO:0007669"/>
    <property type="project" value="UniProtKB-ARBA"/>
</dbReference>
<proteinExistence type="predicted"/>
<dbReference type="PANTHER" id="PTHR46455:SF2">
    <property type="entry name" value="AT24727P"/>
    <property type="match status" value="1"/>
</dbReference>
<dbReference type="GO" id="GO:0008270">
    <property type="term" value="F:zinc ion binding"/>
    <property type="evidence" value="ECO:0007669"/>
    <property type="project" value="UniProtKB-KW"/>
</dbReference>
<dbReference type="RefSeq" id="XP_018019146.1">
    <property type="nucleotide sequence ID" value="XM_018163657.1"/>
</dbReference>
<dbReference type="Gene3D" id="1.10.220.160">
    <property type="match status" value="1"/>
</dbReference>
<dbReference type="GO" id="GO:0008757">
    <property type="term" value="F:S-adenosylmethionine-dependent methyltransferase activity"/>
    <property type="evidence" value="ECO:0007669"/>
    <property type="project" value="UniProtKB-ARBA"/>
</dbReference>
<organism evidence="7 8">
    <name type="scientific">Hyalella azteca</name>
    <name type="common">Amphipod</name>
    <dbReference type="NCBI Taxonomy" id="294128"/>
    <lineage>
        <taxon>Eukaryota</taxon>
        <taxon>Metazoa</taxon>
        <taxon>Ecdysozoa</taxon>
        <taxon>Arthropoda</taxon>
        <taxon>Crustacea</taxon>
        <taxon>Multicrustacea</taxon>
        <taxon>Malacostraca</taxon>
        <taxon>Eumalacostraca</taxon>
        <taxon>Peracarida</taxon>
        <taxon>Amphipoda</taxon>
        <taxon>Senticaudata</taxon>
        <taxon>Talitrida</taxon>
        <taxon>Talitroidea</taxon>
        <taxon>Hyalellidae</taxon>
        <taxon>Hyalella</taxon>
    </lineage>
</organism>
<keyword evidence="1" id="KW-0479">Metal-binding</keyword>
<dbReference type="OMA" id="THIYTEN"/>
<dbReference type="AlphaFoldDB" id="A0A8B7P268"/>
<dbReference type="GeneID" id="108675627"/>
<dbReference type="PROSITE" id="PS50865">
    <property type="entry name" value="ZF_MYND_2"/>
    <property type="match status" value="1"/>
</dbReference>
<dbReference type="CDD" id="cd20071">
    <property type="entry name" value="SET_SMYD"/>
    <property type="match status" value="1"/>
</dbReference>
<feature type="domain" description="SET" evidence="5">
    <location>
        <begin position="52"/>
        <end position="294"/>
    </location>
</feature>
<feature type="domain" description="MYND-type" evidence="6">
    <location>
        <begin position="18"/>
        <end position="54"/>
    </location>
</feature>
<dbReference type="KEGG" id="hazt:108675627"/>
<keyword evidence="7" id="KW-1185">Reference proteome</keyword>
<dbReference type="PANTHER" id="PTHR46455">
    <property type="entry name" value="SET AND MYND DOMAIN CONTAINING, ARTHROPOD-SPECIFIC, MEMBER 4, ISOFORM A"/>
    <property type="match status" value="1"/>
</dbReference>
<dbReference type="SUPFAM" id="SSF82199">
    <property type="entry name" value="SET domain"/>
    <property type="match status" value="1"/>
</dbReference>
<dbReference type="PROSITE" id="PS50280">
    <property type="entry name" value="SET"/>
    <property type="match status" value="1"/>
</dbReference>
<dbReference type="InterPro" id="IPR046341">
    <property type="entry name" value="SET_dom_sf"/>
</dbReference>
<dbReference type="OrthoDB" id="3174329at2759"/>
<evidence type="ECO:0000256" key="4">
    <source>
        <dbReference type="PROSITE-ProRule" id="PRU00134"/>
    </source>
</evidence>
<dbReference type="InterPro" id="IPR053010">
    <property type="entry name" value="SET_SmydA-8"/>
</dbReference>
<dbReference type="PROSITE" id="PS01360">
    <property type="entry name" value="ZF_MYND_1"/>
    <property type="match status" value="1"/>
</dbReference>
<evidence type="ECO:0000256" key="3">
    <source>
        <dbReference type="ARBA" id="ARBA00022833"/>
    </source>
</evidence>
<dbReference type="Pfam" id="PF01753">
    <property type="entry name" value="zf-MYND"/>
    <property type="match status" value="1"/>
</dbReference>
<dbReference type="Proteomes" id="UP000694843">
    <property type="component" value="Unplaced"/>
</dbReference>
<dbReference type="InterPro" id="IPR001214">
    <property type="entry name" value="SET_dom"/>
</dbReference>
<evidence type="ECO:0000259" key="6">
    <source>
        <dbReference type="PROSITE" id="PS50865"/>
    </source>
</evidence>
<keyword evidence="3" id="KW-0862">Zinc</keyword>
<evidence type="ECO:0000256" key="1">
    <source>
        <dbReference type="ARBA" id="ARBA00022723"/>
    </source>
</evidence>
<evidence type="ECO:0000256" key="2">
    <source>
        <dbReference type="ARBA" id="ARBA00022771"/>
    </source>
</evidence>
<gene>
    <name evidence="8" type="primary">LOC108675627</name>
</gene>
<dbReference type="InterPro" id="IPR002893">
    <property type="entry name" value="Znf_MYND"/>
</dbReference>
<dbReference type="Pfam" id="PF00856">
    <property type="entry name" value="SET"/>
    <property type="match status" value="1"/>
</dbReference>
<dbReference type="Gene3D" id="2.170.270.10">
    <property type="entry name" value="SET domain"/>
    <property type="match status" value="1"/>
</dbReference>
<protein>
    <submittedName>
        <fullName evidence="8">SET domain-containing protein SmydA-8</fullName>
    </submittedName>
</protein>
<accession>A0A8B7P268</accession>
<name>A0A8B7P268_HYAAZ</name>
<dbReference type="GO" id="GO:0008170">
    <property type="term" value="F:N-methyltransferase activity"/>
    <property type="evidence" value="ECO:0007669"/>
    <property type="project" value="UniProtKB-ARBA"/>
</dbReference>